<reference evidence="4" key="2">
    <citation type="submission" date="2020-10" db="UniProtKB">
        <authorList>
            <consortium name="WormBaseParasite"/>
        </authorList>
    </citation>
    <scope>IDENTIFICATION</scope>
</reference>
<feature type="domain" description="Integrase catalytic" evidence="2">
    <location>
        <begin position="1"/>
        <end position="65"/>
    </location>
</feature>
<dbReference type="WBParaSite" id="Pan_g1106.t1">
    <property type="protein sequence ID" value="Pan_g1106.t1"/>
    <property type="gene ID" value="Pan_g1106"/>
</dbReference>
<sequence length="225" mass="25678">PHYPQSNGQAERFVDTVKRAIAKRAAGPNFDLSEALDDFLLAYRSTPSVWTPGKVSPAEVMFGRKIRTKLDMMRPEDNVEKAEVVKDNISGRIFQENDHVFTRTHYDPHWRTGIIQKKLGTRLYIVKLMEGGKKVRRHVDQIRRRDDVAIEDPAMLPELVKLPRSVPHVTTPSPALAISDEDANPRAIRPTTPTEAPPSRPKRIRTRTKRLQVDPSKKRYDSVSD</sequence>
<evidence type="ECO:0000256" key="1">
    <source>
        <dbReference type="SAM" id="MobiDB-lite"/>
    </source>
</evidence>
<proteinExistence type="predicted"/>
<accession>A0A7E4ZQH4</accession>
<dbReference type="GO" id="GO:0003676">
    <property type="term" value="F:nucleic acid binding"/>
    <property type="evidence" value="ECO:0007669"/>
    <property type="project" value="InterPro"/>
</dbReference>
<protein>
    <submittedName>
        <fullName evidence="4">Integrase catalytic domain-containing protein</fullName>
    </submittedName>
</protein>
<dbReference type="GO" id="GO:0015074">
    <property type="term" value="P:DNA integration"/>
    <property type="evidence" value="ECO:0007669"/>
    <property type="project" value="InterPro"/>
</dbReference>
<dbReference type="PROSITE" id="PS50994">
    <property type="entry name" value="INTEGRASE"/>
    <property type="match status" value="1"/>
</dbReference>
<organism evidence="3 4">
    <name type="scientific">Panagrellus redivivus</name>
    <name type="common">Microworm</name>
    <dbReference type="NCBI Taxonomy" id="6233"/>
    <lineage>
        <taxon>Eukaryota</taxon>
        <taxon>Metazoa</taxon>
        <taxon>Ecdysozoa</taxon>
        <taxon>Nematoda</taxon>
        <taxon>Chromadorea</taxon>
        <taxon>Rhabditida</taxon>
        <taxon>Tylenchina</taxon>
        <taxon>Panagrolaimomorpha</taxon>
        <taxon>Panagrolaimoidea</taxon>
        <taxon>Panagrolaimidae</taxon>
        <taxon>Panagrellus</taxon>
    </lineage>
</organism>
<dbReference type="SUPFAM" id="SSF53098">
    <property type="entry name" value="Ribonuclease H-like"/>
    <property type="match status" value="1"/>
</dbReference>
<keyword evidence="3" id="KW-1185">Reference proteome</keyword>
<dbReference type="InterPro" id="IPR036397">
    <property type="entry name" value="RNaseH_sf"/>
</dbReference>
<dbReference type="PANTHER" id="PTHR37984:SF5">
    <property type="entry name" value="PROTEIN NYNRIN-LIKE"/>
    <property type="match status" value="1"/>
</dbReference>
<dbReference type="Gene3D" id="3.30.420.10">
    <property type="entry name" value="Ribonuclease H-like superfamily/Ribonuclease H"/>
    <property type="match status" value="1"/>
</dbReference>
<evidence type="ECO:0000313" key="4">
    <source>
        <dbReference type="WBParaSite" id="Pan_g1106.t1"/>
    </source>
</evidence>
<dbReference type="PANTHER" id="PTHR37984">
    <property type="entry name" value="PROTEIN CBG26694"/>
    <property type="match status" value="1"/>
</dbReference>
<evidence type="ECO:0000313" key="3">
    <source>
        <dbReference type="Proteomes" id="UP000492821"/>
    </source>
</evidence>
<dbReference type="Proteomes" id="UP000492821">
    <property type="component" value="Unassembled WGS sequence"/>
</dbReference>
<feature type="region of interest" description="Disordered" evidence="1">
    <location>
        <begin position="165"/>
        <end position="225"/>
    </location>
</feature>
<reference evidence="3" key="1">
    <citation type="journal article" date="2013" name="Genetics">
        <title>The draft genome and transcriptome of Panagrellus redivivus are shaped by the harsh demands of a free-living lifestyle.</title>
        <authorList>
            <person name="Srinivasan J."/>
            <person name="Dillman A.R."/>
            <person name="Macchietto M.G."/>
            <person name="Heikkinen L."/>
            <person name="Lakso M."/>
            <person name="Fracchia K.M."/>
            <person name="Antoshechkin I."/>
            <person name="Mortazavi A."/>
            <person name="Wong G."/>
            <person name="Sternberg P.W."/>
        </authorList>
    </citation>
    <scope>NUCLEOTIDE SEQUENCE [LARGE SCALE GENOMIC DNA]</scope>
    <source>
        <strain evidence="3">MT8872</strain>
    </source>
</reference>
<name>A0A7E4ZQH4_PANRE</name>
<dbReference type="InterPro" id="IPR050951">
    <property type="entry name" value="Retrovirus_Pol_polyprotein"/>
</dbReference>
<feature type="compositionally biased region" description="Basic and acidic residues" evidence="1">
    <location>
        <begin position="211"/>
        <end position="225"/>
    </location>
</feature>
<dbReference type="InterPro" id="IPR001584">
    <property type="entry name" value="Integrase_cat-core"/>
</dbReference>
<evidence type="ECO:0000259" key="2">
    <source>
        <dbReference type="PROSITE" id="PS50994"/>
    </source>
</evidence>
<dbReference type="AlphaFoldDB" id="A0A7E4ZQH4"/>
<dbReference type="InterPro" id="IPR012337">
    <property type="entry name" value="RNaseH-like_sf"/>
</dbReference>
<feature type="compositionally biased region" description="Basic residues" evidence="1">
    <location>
        <begin position="200"/>
        <end position="210"/>
    </location>
</feature>